<organism evidence="4 5">
    <name type="scientific">Colletotrichum sojae</name>
    <dbReference type="NCBI Taxonomy" id="2175907"/>
    <lineage>
        <taxon>Eukaryota</taxon>
        <taxon>Fungi</taxon>
        <taxon>Dikarya</taxon>
        <taxon>Ascomycota</taxon>
        <taxon>Pezizomycotina</taxon>
        <taxon>Sordariomycetes</taxon>
        <taxon>Hypocreomycetidae</taxon>
        <taxon>Glomerellales</taxon>
        <taxon>Glomerellaceae</taxon>
        <taxon>Colletotrichum</taxon>
        <taxon>Colletotrichum orchidearum species complex</taxon>
    </lineage>
</organism>
<evidence type="ECO:0000256" key="2">
    <source>
        <dbReference type="SAM" id="MobiDB-lite"/>
    </source>
</evidence>
<dbReference type="Gene3D" id="3.90.70.130">
    <property type="match status" value="1"/>
</dbReference>
<feature type="region of interest" description="Disordered" evidence="2">
    <location>
        <begin position="67"/>
        <end position="129"/>
    </location>
</feature>
<proteinExistence type="predicted"/>
<dbReference type="AlphaFoldDB" id="A0A8H6JNB2"/>
<feature type="compositionally biased region" description="Polar residues" evidence="2">
    <location>
        <begin position="116"/>
        <end position="126"/>
    </location>
</feature>
<dbReference type="Pfam" id="PF07910">
    <property type="entry name" value="Peptidase_C78"/>
    <property type="match status" value="1"/>
</dbReference>
<gene>
    <name evidence="4" type="ORF">CSOJ01_03335</name>
</gene>
<keyword evidence="1" id="KW-0378">Hydrolase</keyword>
<dbReference type="InterPro" id="IPR013087">
    <property type="entry name" value="Znf_C2H2_type"/>
</dbReference>
<comment type="caution">
    <text evidence="4">The sequence shown here is derived from an EMBL/GenBank/DDBJ whole genome shotgun (WGS) entry which is preliminary data.</text>
</comment>
<evidence type="ECO:0000313" key="5">
    <source>
        <dbReference type="Proteomes" id="UP000652219"/>
    </source>
</evidence>
<evidence type="ECO:0000259" key="3">
    <source>
        <dbReference type="SMART" id="SM00355"/>
    </source>
</evidence>
<dbReference type="SMART" id="SM00355">
    <property type="entry name" value="ZnF_C2H2"/>
    <property type="match status" value="2"/>
</dbReference>
<dbReference type="Proteomes" id="UP000652219">
    <property type="component" value="Unassembled WGS sequence"/>
</dbReference>
<dbReference type="GO" id="GO:0016787">
    <property type="term" value="F:hydrolase activity"/>
    <property type="evidence" value="ECO:0007669"/>
    <property type="project" value="UniProtKB-KW"/>
</dbReference>
<feature type="domain" description="C2H2-type" evidence="3">
    <location>
        <begin position="1"/>
        <end position="24"/>
    </location>
</feature>
<dbReference type="InterPro" id="IPR012462">
    <property type="entry name" value="UFSP1/2_DUB_cat"/>
</dbReference>
<dbReference type="EMBL" id="WIGN01000032">
    <property type="protein sequence ID" value="KAF6815856.1"/>
    <property type="molecule type" value="Genomic_DNA"/>
</dbReference>
<accession>A0A8H6JNB2</accession>
<keyword evidence="5" id="KW-1185">Reference proteome</keyword>
<evidence type="ECO:0000313" key="4">
    <source>
        <dbReference type="EMBL" id="KAF6815856.1"/>
    </source>
</evidence>
<name>A0A8H6JNB2_9PEZI</name>
<reference evidence="4 5" key="1">
    <citation type="journal article" date="2020" name="Phytopathology">
        <title>Genome Sequence Resources of Colletotrichum truncatum, C. plurivorum, C. musicola, and C. sojae: Four Species Pathogenic to Soybean (Glycine max).</title>
        <authorList>
            <person name="Rogerio F."/>
            <person name="Boufleur T.R."/>
            <person name="Ciampi-Guillardi M."/>
            <person name="Sukno S.A."/>
            <person name="Thon M.R."/>
            <person name="Massola Junior N.S."/>
            <person name="Baroncelli R."/>
        </authorList>
    </citation>
    <scope>NUCLEOTIDE SEQUENCE [LARGE SCALE GENOMIC DNA]</scope>
    <source>
        <strain evidence="4 5">LFN0009</strain>
    </source>
</reference>
<protein>
    <submittedName>
        <fullName evidence="4">Peptidase family C78</fullName>
    </submittedName>
</protein>
<sequence>MICPFCGMVGSGEYDMLLHMETLHPEEDSTPGTRDPHEQYAECPIDGCGEFVSLAGMDYHIDLHVEEQQDSPDSPGGQVTNGAQPGQLPPIQPARSSGTKSATKDGEMRLGVGGQLLSTPVISEPDTSQKAELGKYAHEQQMPSWLISLLHKGGEVASDGVITVLEQLLHQSRSTEYSYLCHPAVQHISKLKKEGGFCGYRNIQMMVSYINGAGANGKDKFGGRLPSIFEIQECIERAWDMGINAQGRIETGGIKGTRKYIGTPEAQALFVSLAIPCTAQGFKHPEQGKSEAKLMMAIEQYFQQGLRGPPPKVTCTSLPPIYFQHAGHSLTIVGFERQKHGPSNLLVFDPMFRDPPALARLIGRTFKHKSADESLKSYRRGSNYLRRYREFEILR</sequence>
<evidence type="ECO:0000256" key="1">
    <source>
        <dbReference type="ARBA" id="ARBA00022801"/>
    </source>
</evidence>
<feature type="domain" description="C2H2-type" evidence="3">
    <location>
        <begin position="41"/>
        <end position="64"/>
    </location>
</feature>